<sequence length="340" mass="39693">MATTYIELTLRELLQIALGSPKISSVHMSLLQSFFDILLKKLDSRTERIEIDGKMSTCLQGILRESRISPFRFECAKVETFSENFAKVEQLKERVGVLENKLMAHFKQIRREEGIQSTHYSLRNFGKFAAACESFCSCPKAEDEIACKLITNPHFIVHLIDSAITPLLNEMHGRRKRLSDLRVKFTDLKDRLNKELDELNENYNRCIITEKLREDFESDKITLEMTKTEIYNMLLAKLDKTEVTFIKRRFHEQLRKIDREWNKVQALLKRKSEVKKIIAPDQCISCLGPIHCVVEPAKPVPLKICAEQKNSEGRKEKKRYKIKTCPKLILDEQQKHLKRV</sequence>
<evidence type="ECO:0000256" key="1">
    <source>
        <dbReference type="SAM" id="Coils"/>
    </source>
</evidence>
<reference evidence="2" key="1">
    <citation type="journal article" date="2014" name="BMC Genomics">
        <title>Characterizing the developmental transcriptome of the oriental fruit fly, Bactrocera dorsalis (Diptera: Tephritidae) through comparative genomic analysis with Drosophila melanogaster utilizing modENCODE datasets.</title>
        <authorList>
            <person name="Geib S.M."/>
            <person name="Calla B."/>
            <person name="Hall B."/>
            <person name="Hou S."/>
            <person name="Manoukis N.C."/>
        </authorList>
    </citation>
    <scope>NUCLEOTIDE SEQUENCE</scope>
    <source>
        <strain evidence="2">Punador</strain>
    </source>
</reference>
<dbReference type="EMBL" id="GAKP01009995">
    <property type="protein sequence ID" value="JAC48957.1"/>
    <property type="molecule type" value="Transcribed_RNA"/>
</dbReference>
<keyword evidence="1" id="KW-0175">Coiled coil</keyword>
<protein>
    <submittedName>
        <fullName evidence="2">Uncharacterized protein</fullName>
    </submittedName>
</protein>
<accession>A0A034W3Q6</accession>
<name>A0A034W3Q6_BACDO</name>
<evidence type="ECO:0000313" key="2">
    <source>
        <dbReference type="EMBL" id="JAC48957.1"/>
    </source>
</evidence>
<proteinExistence type="predicted"/>
<organism evidence="2">
    <name type="scientific">Bactrocera dorsalis</name>
    <name type="common">Oriental fruit fly</name>
    <name type="synonym">Dacus dorsalis</name>
    <dbReference type="NCBI Taxonomy" id="27457"/>
    <lineage>
        <taxon>Eukaryota</taxon>
        <taxon>Metazoa</taxon>
        <taxon>Ecdysozoa</taxon>
        <taxon>Arthropoda</taxon>
        <taxon>Hexapoda</taxon>
        <taxon>Insecta</taxon>
        <taxon>Pterygota</taxon>
        <taxon>Neoptera</taxon>
        <taxon>Endopterygota</taxon>
        <taxon>Diptera</taxon>
        <taxon>Brachycera</taxon>
        <taxon>Muscomorpha</taxon>
        <taxon>Tephritoidea</taxon>
        <taxon>Tephritidae</taxon>
        <taxon>Bactrocera</taxon>
        <taxon>Bactrocera</taxon>
    </lineage>
</organism>
<feature type="coiled-coil region" evidence="1">
    <location>
        <begin position="178"/>
        <end position="209"/>
    </location>
</feature>
<dbReference type="OrthoDB" id="5981048at2759"/>
<dbReference type="AlphaFoldDB" id="A0A034W3Q6"/>